<sequence>MLQVPIGEQEHLQEFFALCSREGREQEGQEVKLLLQALGQMERQYQEVAEELKIVKKELAGLQNQGIRSSALAVVYQVEKRIENGKSQLAAIWEKVTAGVEQAVERARTEGALALSHAIDLIRIPTALKHLECGLGQTVGYTAHARENLQQMKEEFSSAKVHLKNVGRVFTGKERIPLLSEKDKERLDTTGYLLGAIGDRLTKTQETVGQVLDRLAAFRERTEERSGVRPSVKKSLRDRIWDKKEGKRTSPETEKTRE</sequence>
<dbReference type="InterPro" id="IPR046656">
    <property type="entry name" value="DUF6674"/>
</dbReference>
<dbReference type="Pfam" id="PF20379">
    <property type="entry name" value="DUF6674"/>
    <property type="match status" value="1"/>
</dbReference>
<feature type="compositionally biased region" description="Basic and acidic residues" evidence="2">
    <location>
        <begin position="235"/>
        <end position="258"/>
    </location>
</feature>
<gene>
    <name evidence="3" type="ORF">K040078D81_36620</name>
</gene>
<keyword evidence="4" id="KW-1185">Reference proteome</keyword>
<name>A0ABQ0BDK5_9FIRM</name>
<accession>A0ABQ0BDK5</accession>
<keyword evidence="1" id="KW-0175">Coiled coil</keyword>
<reference evidence="3 4" key="1">
    <citation type="submission" date="2024-04" db="EMBL/GenBank/DDBJ databases">
        <title>Defined microbial consortia suppress multidrug-resistant proinflammatory Enterobacteriaceae via ecological control.</title>
        <authorList>
            <person name="Furuichi M."/>
            <person name="Kawaguchi T."/>
            <person name="Pust M."/>
            <person name="Yasuma K."/>
            <person name="Plichta D."/>
            <person name="Hasegawa N."/>
            <person name="Ohya T."/>
            <person name="Bhattarai S."/>
            <person name="Sasajima S."/>
            <person name="Aoto Y."/>
            <person name="Tuganbaev T."/>
            <person name="Yaginuma M."/>
            <person name="Ueda M."/>
            <person name="Okahashi N."/>
            <person name="Amafuji K."/>
            <person name="Kiridooshi Y."/>
            <person name="Sugita K."/>
            <person name="Strazar M."/>
            <person name="Skelly A."/>
            <person name="Suda W."/>
            <person name="Hattori M."/>
            <person name="Nakamoto N."/>
            <person name="Caballero S."/>
            <person name="Norman J."/>
            <person name="Olle B."/>
            <person name="Tanoue T."/>
            <person name="Arita M."/>
            <person name="Bucci V."/>
            <person name="Atarashi K."/>
            <person name="Xavier R."/>
            <person name="Honda K."/>
        </authorList>
    </citation>
    <scope>NUCLEOTIDE SEQUENCE [LARGE SCALE GENOMIC DNA]</scope>
    <source>
        <strain evidence="4">k04-0078-D8-1</strain>
    </source>
</reference>
<organism evidence="3 4">
    <name type="scientific">Blautia hominis</name>
    <dbReference type="NCBI Taxonomy" id="2025493"/>
    <lineage>
        <taxon>Bacteria</taxon>
        <taxon>Bacillati</taxon>
        <taxon>Bacillota</taxon>
        <taxon>Clostridia</taxon>
        <taxon>Lachnospirales</taxon>
        <taxon>Lachnospiraceae</taxon>
        <taxon>Blautia</taxon>
    </lineage>
</organism>
<proteinExistence type="predicted"/>
<protein>
    <submittedName>
        <fullName evidence="3">Uncharacterized protein</fullName>
    </submittedName>
</protein>
<feature type="region of interest" description="Disordered" evidence="2">
    <location>
        <begin position="223"/>
        <end position="258"/>
    </location>
</feature>
<feature type="coiled-coil region" evidence="1">
    <location>
        <begin position="31"/>
        <end position="65"/>
    </location>
</feature>
<evidence type="ECO:0000313" key="3">
    <source>
        <dbReference type="EMBL" id="GAA6409545.1"/>
    </source>
</evidence>
<comment type="caution">
    <text evidence="3">The sequence shown here is derived from an EMBL/GenBank/DDBJ whole genome shotgun (WGS) entry which is preliminary data.</text>
</comment>
<evidence type="ECO:0000256" key="1">
    <source>
        <dbReference type="SAM" id="Coils"/>
    </source>
</evidence>
<dbReference type="EMBL" id="BAABYW010000001">
    <property type="protein sequence ID" value="GAA6409545.1"/>
    <property type="molecule type" value="Genomic_DNA"/>
</dbReference>
<dbReference type="RefSeq" id="WP_390407387.1">
    <property type="nucleotide sequence ID" value="NZ_BAABYW010000001.1"/>
</dbReference>
<evidence type="ECO:0000256" key="2">
    <source>
        <dbReference type="SAM" id="MobiDB-lite"/>
    </source>
</evidence>
<dbReference type="Proteomes" id="UP001600943">
    <property type="component" value="Unassembled WGS sequence"/>
</dbReference>
<evidence type="ECO:0000313" key="4">
    <source>
        <dbReference type="Proteomes" id="UP001600943"/>
    </source>
</evidence>